<dbReference type="GO" id="GO:0016208">
    <property type="term" value="F:AMP binding"/>
    <property type="evidence" value="ECO:0007669"/>
    <property type="project" value="InterPro"/>
</dbReference>
<dbReference type="GO" id="GO:0019427">
    <property type="term" value="P:acetyl-CoA biosynthetic process from acetate"/>
    <property type="evidence" value="ECO:0007669"/>
    <property type="project" value="UniProtKB-UniRule"/>
</dbReference>
<keyword evidence="4 6" id="KW-0067">ATP-binding</keyword>
<feature type="binding site" evidence="6">
    <location>
        <begin position="417"/>
        <end position="422"/>
    </location>
    <ligand>
        <name>ATP</name>
        <dbReference type="ChEBI" id="CHEBI:30616"/>
    </ligand>
</feature>
<dbReference type="GO" id="GO:0003987">
    <property type="term" value="F:acetate-CoA ligase activity"/>
    <property type="evidence" value="ECO:0007669"/>
    <property type="project" value="UniProtKB-UniRule"/>
</dbReference>
<feature type="modified residue" description="N6-acetyllysine" evidence="6">
    <location>
        <position position="620"/>
    </location>
</feature>
<dbReference type="AlphaFoldDB" id="A0A495BA02"/>
<comment type="catalytic activity">
    <reaction evidence="6">
        <text>acetate + ATP + CoA = acetyl-CoA + AMP + diphosphate</text>
        <dbReference type="Rhea" id="RHEA:23176"/>
        <dbReference type="ChEBI" id="CHEBI:30089"/>
        <dbReference type="ChEBI" id="CHEBI:30616"/>
        <dbReference type="ChEBI" id="CHEBI:33019"/>
        <dbReference type="ChEBI" id="CHEBI:57287"/>
        <dbReference type="ChEBI" id="CHEBI:57288"/>
        <dbReference type="ChEBI" id="CHEBI:456215"/>
        <dbReference type="EC" id="6.2.1.1"/>
    </reaction>
</comment>
<comment type="cofactor">
    <cofactor evidence="6">
        <name>Mg(2+)</name>
        <dbReference type="ChEBI" id="CHEBI:18420"/>
    </cofactor>
</comment>
<dbReference type="InterPro" id="IPR000873">
    <property type="entry name" value="AMP-dep_synth/lig_dom"/>
</dbReference>
<evidence type="ECO:0000259" key="9">
    <source>
        <dbReference type="Pfam" id="PF16177"/>
    </source>
</evidence>
<dbReference type="PANTHER" id="PTHR24095">
    <property type="entry name" value="ACETYL-COENZYME A SYNTHETASE"/>
    <property type="match status" value="1"/>
</dbReference>
<feature type="binding site" evidence="6">
    <location>
        <begin position="393"/>
        <end position="395"/>
    </location>
    <ligand>
        <name>ATP</name>
        <dbReference type="ChEBI" id="CHEBI:30616"/>
    </ligand>
</feature>
<dbReference type="FunFam" id="3.40.50.12780:FF:000001">
    <property type="entry name" value="Acetyl-coenzyme A synthetase"/>
    <property type="match status" value="1"/>
</dbReference>
<feature type="binding site" evidence="6">
    <location>
        <begin position="196"/>
        <end position="199"/>
    </location>
    <ligand>
        <name>CoA</name>
        <dbReference type="ChEBI" id="CHEBI:57287"/>
    </ligand>
</feature>
<sequence>MSTLDSILRETRSFDPAEDFRRKATVSGPDAYYALCEQADDHYLSFWGDLARELISWKKPFSRVLDDSNAPFFKWFDDGVLNVSYNCLDRHLAVNANKIALIFEADDGDVTRVTYSELHRRVCQFANGLKSLGVSKGDRVVIYMPMVIEAIVAMQACARIGAIHSVVFGGFSAGAVHDRIQDAGAKVVVTANEGLRGGKIVPLKAMVDEALAMPGSETVIATVVYQRTNNGASTWHDGRDIWWHKLIDGQPESCEPEWMLADDPLFILYTSGSTGRPKGIQHSSAGYLLGALNSFRWVFDYKPSDVFWCTADVGWITGHSYVCYGPLGMGATQVIFEGVPTYPDAGRFWRMIEQHKVTTFYTAPTAIRTLIKLGAELPKQYDLSSLRLLGTVGEPINPEAWMWYYEMVGGERCPIVDTWWQTETGSAMIAPLPGAIATKPGSCTLPLPGIMADIVDESGAPVEPGKGGFLVIKRPFPSLVRTIWNDPERFKSTYFPEEFNGQYYLAGDSANRDESGYFWIMGRIDDVLNVSGHRLGTMEIESALVANPLVAEAAVVGKPHEVKGEAVVAFVVLKGPRPTGEEAKRLTAELKNWVAHEIGKLAQPDDIRFGDNLPKTRSGKIMRRLLRAIARGEEIAQDVSTLENPQILSQLQESAS</sequence>
<feature type="binding site" evidence="6">
    <location>
        <position position="523"/>
    </location>
    <ligand>
        <name>ATP</name>
        <dbReference type="ChEBI" id="CHEBI:30616"/>
    </ligand>
</feature>
<name>A0A495BA02_VOGIN</name>
<dbReference type="PANTHER" id="PTHR24095:SF14">
    <property type="entry name" value="ACETYL-COENZYME A SYNTHETASE 1"/>
    <property type="match status" value="1"/>
</dbReference>
<feature type="binding site" evidence="6">
    <location>
        <position position="534"/>
    </location>
    <ligand>
        <name>ATP</name>
        <dbReference type="ChEBI" id="CHEBI:30616"/>
    </ligand>
</feature>
<protein>
    <recommendedName>
        <fullName evidence="6">Acetyl-coenzyme A synthetase</fullName>
        <shortName evidence="6">AcCoA synthetase</shortName>
        <shortName evidence="6">Acs</shortName>
        <ecNumber evidence="6">6.2.1.1</ecNumber>
    </recommendedName>
    <alternativeName>
        <fullName evidence="6">Acetate--CoA ligase</fullName>
    </alternativeName>
    <alternativeName>
        <fullName evidence="6">Acyl-activating enzyme</fullName>
    </alternativeName>
</protein>
<comment type="caution">
    <text evidence="6">Lacks conserved residue(s) required for the propagation of feature annotation.</text>
</comment>
<dbReference type="Proteomes" id="UP000279384">
    <property type="component" value="Unassembled WGS sequence"/>
</dbReference>
<dbReference type="PROSITE" id="PS00455">
    <property type="entry name" value="AMP_BINDING"/>
    <property type="match status" value="1"/>
</dbReference>
<comment type="caution">
    <text evidence="10">The sequence shown here is derived from an EMBL/GenBank/DDBJ whole genome shotgun (WGS) entry which is preliminary data.</text>
</comment>
<comment type="PTM">
    <text evidence="6">Acetylated. Deacetylation by the SIR2-homolog deacetylase activates the enzyme.</text>
</comment>
<keyword evidence="6" id="KW-0479">Metal-binding</keyword>
<dbReference type="GO" id="GO:0046872">
    <property type="term" value="F:metal ion binding"/>
    <property type="evidence" value="ECO:0007669"/>
    <property type="project" value="UniProtKB-KW"/>
</dbReference>
<dbReference type="RefSeq" id="WP_120811014.1">
    <property type="nucleotide sequence ID" value="NZ_RBID01000016.1"/>
</dbReference>
<keyword evidence="6" id="KW-0460">Magnesium</keyword>
<organism evidence="10 11">
    <name type="scientific">Vogesella indigofera</name>
    <name type="common">Pseudomonas indigofera</name>
    <dbReference type="NCBI Taxonomy" id="45465"/>
    <lineage>
        <taxon>Bacteria</taxon>
        <taxon>Pseudomonadati</taxon>
        <taxon>Pseudomonadota</taxon>
        <taxon>Betaproteobacteria</taxon>
        <taxon>Neisseriales</taxon>
        <taxon>Chromobacteriaceae</taxon>
        <taxon>Vogesella</taxon>
    </lineage>
</organism>
<evidence type="ECO:0000256" key="5">
    <source>
        <dbReference type="ARBA" id="ARBA00022990"/>
    </source>
</evidence>
<dbReference type="SUPFAM" id="SSF56801">
    <property type="entry name" value="Acetyl-CoA synthetase-like"/>
    <property type="match status" value="1"/>
</dbReference>
<evidence type="ECO:0000259" key="7">
    <source>
        <dbReference type="Pfam" id="PF00501"/>
    </source>
</evidence>
<feature type="binding site" evidence="6">
    <location>
        <position position="550"/>
    </location>
    <ligand>
        <name>Mg(2+)</name>
        <dbReference type="ChEBI" id="CHEBI:18420"/>
    </ligand>
</feature>
<dbReference type="InterPro" id="IPR025110">
    <property type="entry name" value="AMP-bd_C"/>
</dbReference>
<evidence type="ECO:0000256" key="2">
    <source>
        <dbReference type="ARBA" id="ARBA00022598"/>
    </source>
</evidence>
<evidence type="ECO:0000256" key="6">
    <source>
        <dbReference type="HAMAP-Rule" id="MF_01123"/>
    </source>
</evidence>
<evidence type="ECO:0000259" key="8">
    <source>
        <dbReference type="Pfam" id="PF13193"/>
    </source>
</evidence>
<evidence type="ECO:0000313" key="10">
    <source>
        <dbReference type="EMBL" id="RKQ57004.1"/>
    </source>
</evidence>
<evidence type="ECO:0000256" key="3">
    <source>
        <dbReference type="ARBA" id="ARBA00022741"/>
    </source>
</evidence>
<feature type="binding site" evidence="6">
    <location>
        <position position="317"/>
    </location>
    <ligand>
        <name>CoA</name>
        <dbReference type="ChEBI" id="CHEBI:57287"/>
    </ligand>
</feature>
<keyword evidence="3 6" id="KW-0547">Nucleotide-binding</keyword>
<dbReference type="Gene3D" id="3.40.50.12780">
    <property type="entry name" value="N-terminal domain of ligase-like"/>
    <property type="match status" value="1"/>
</dbReference>
<evidence type="ECO:0000256" key="4">
    <source>
        <dbReference type="ARBA" id="ARBA00022840"/>
    </source>
</evidence>
<dbReference type="Pfam" id="PF13193">
    <property type="entry name" value="AMP-binding_C"/>
    <property type="match status" value="1"/>
</dbReference>
<feature type="binding site" evidence="6">
    <location>
        <position position="508"/>
    </location>
    <ligand>
        <name>ATP</name>
        <dbReference type="ChEBI" id="CHEBI:30616"/>
    </ligand>
</feature>
<keyword evidence="5 6" id="KW-0007">Acetylation</keyword>
<dbReference type="Gene3D" id="3.30.300.30">
    <property type="match status" value="1"/>
</dbReference>
<comment type="similarity">
    <text evidence="1 6">Belongs to the ATP-dependent AMP-binding enzyme family.</text>
</comment>
<dbReference type="NCBIfam" id="TIGR02188">
    <property type="entry name" value="Ac_CoA_lig_AcsA"/>
    <property type="match status" value="1"/>
</dbReference>
<dbReference type="InterPro" id="IPR045851">
    <property type="entry name" value="AMP-bd_C_sf"/>
</dbReference>
<comment type="function">
    <text evidence="6">Catalyzes the conversion of acetate into acetyl-CoA (AcCoA), an essential intermediate at the junction of anabolic and catabolic pathways. AcsA undergoes a two-step reaction. In the first half reaction, AcsA combines acetate with ATP to form acetyl-adenylate (AcAMP) intermediate. In the second half reaction, it can then transfer the acetyl group from AcAMP to the sulfhydryl group of CoA, forming the product AcCoA.</text>
</comment>
<dbReference type="EMBL" id="RBID01000016">
    <property type="protein sequence ID" value="RKQ57004.1"/>
    <property type="molecule type" value="Genomic_DNA"/>
</dbReference>
<dbReference type="InterPro" id="IPR042099">
    <property type="entry name" value="ANL_N_sf"/>
</dbReference>
<feature type="domain" description="Acetyl-coenzyme A synthetase N-terminal" evidence="9">
    <location>
        <begin position="32"/>
        <end position="87"/>
    </location>
</feature>
<dbReference type="GO" id="GO:0005829">
    <property type="term" value="C:cytosol"/>
    <property type="evidence" value="ECO:0007669"/>
    <property type="project" value="TreeGrafter"/>
</dbReference>
<keyword evidence="2 6" id="KW-0436">Ligase</keyword>
<reference evidence="10 11" key="1">
    <citation type="submission" date="2018-10" db="EMBL/GenBank/DDBJ databases">
        <title>Genomic Encyclopedia of Type Strains, Phase IV (KMG-IV): sequencing the most valuable type-strain genomes for metagenomic binning, comparative biology and taxonomic classification.</title>
        <authorList>
            <person name="Goeker M."/>
        </authorList>
    </citation>
    <scope>NUCLEOTIDE SEQUENCE [LARGE SCALE GENOMIC DNA]</scope>
    <source>
        <strain evidence="10 11">DSM 3303</strain>
    </source>
</reference>
<dbReference type="InterPro" id="IPR011904">
    <property type="entry name" value="Ac_CoA_lig"/>
</dbReference>
<evidence type="ECO:0000256" key="1">
    <source>
        <dbReference type="ARBA" id="ARBA00006432"/>
    </source>
</evidence>
<gene>
    <name evidence="6" type="primary">acsA</name>
    <name evidence="10" type="ORF">C8E02_2461</name>
</gene>
<feature type="domain" description="AMP-dependent synthetase/ligase" evidence="7">
    <location>
        <begin position="89"/>
        <end position="475"/>
    </location>
</feature>
<dbReference type="NCBIfam" id="NF001208">
    <property type="entry name" value="PRK00174.1"/>
    <property type="match status" value="1"/>
</dbReference>
<proteinExistence type="inferred from homology"/>
<dbReference type="GO" id="GO:0005524">
    <property type="term" value="F:ATP binding"/>
    <property type="evidence" value="ECO:0007669"/>
    <property type="project" value="UniProtKB-KW"/>
</dbReference>
<dbReference type="InterPro" id="IPR032387">
    <property type="entry name" value="ACAS_N"/>
</dbReference>
<dbReference type="Pfam" id="PF16177">
    <property type="entry name" value="ACAS_N"/>
    <property type="match status" value="1"/>
</dbReference>
<dbReference type="HAMAP" id="MF_01123">
    <property type="entry name" value="Ac_CoA_synth"/>
    <property type="match status" value="1"/>
</dbReference>
<feature type="binding site" evidence="6">
    <location>
        <position position="545"/>
    </location>
    <ligand>
        <name>Mg(2+)</name>
        <dbReference type="ChEBI" id="CHEBI:18420"/>
    </ligand>
</feature>
<dbReference type="InterPro" id="IPR020845">
    <property type="entry name" value="AMP-binding_CS"/>
</dbReference>
<dbReference type="EC" id="6.2.1.1" evidence="6"/>
<accession>A0A495BA02</accession>
<evidence type="ECO:0000313" key="11">
    <source>
        <dbReference type="Proteomes" id="UP000279384"/>
    </source>
</evidence>
<dbReference type="Pfam" id="PF00501">
    <property type="entry name" value="AMP-binding"/>
    <property type="match status" value="1"/>
</dbReference>
<feature type="domain" description="AMP-binding enzyme C-terminal" evidence="8">
    <location>
        <begin position="539"/>
        <end position="620"/>
    </location>
</feature>
<dbReference type="CDD" id="cd05966">
    <property type="entry name" value="ACS"/>
    <property type="match status" value="1"/>
</dbReference>
<feature type="binding site" evidence="6">
    <location>
        <position position="531"/>
    </location>
    <ligand>
        <name>CoA</name>
        <dbReference type="ChEBI" id="CHEBI:57287"/>
    </ligand>
</feature>